<evidence type="ECO:0000313" key="2">
    <source>
        <dbReference type="Proteomes" id="UP000238196"/>
    </source>
</evidence>
<sequence>MAALSTFSQRCMLPAAPCVKVLKHALNRLPHFVRALAYLVTINPSVTFIGLVSVITEKGLHSCPQSRVFAINESQTKKAHRDDGEPICYLPTLRTAQPW</sequence>
<accession>A0A2S5KVY4</accession>
<dbReference type="AlphaFoldDB" id="A0A2S5KVY4"/>
<dbReference type="Proteomes" id="UP000238196">
    <property type="component" value="Unassembled WGS sequence"/>
</dbReference>
<dbReference type="EMBL" id="PRLP01000012">
    <property type="protein sequence ID" value="PPC78669.1"/>
    <property type="molecule type" value="Genomic_DNA"/>
</dbReference>
<reference evidence="1 2" key="1">
    <citation type="submission" date="2018-02" db="EMBL/GenBank/DDBJ databases">
        <title>novel marine gammaproteobacteria from coastal saline agro ecosystem.</title>
        <authorList>
            <person name="Krishnan R."/>
            <person name="Ramesh Kumar N."/>
        </authorList>
    </citation>
    <scope>NUCLEOTIDE SEQUENCE [LARGE SCALE GENOMIC DNA]</scope>
    <source>
        <strain evidence="1 2">228</strain>
    </source>
</reference>
<protein>
    <submittedName>
        <fullName evidence="1">Uncharacterized protein</fullName>
    </submittedName>
</protein>
<comment type="caution">
    <text evidence="1">The sequence shown here is derived from an EMBL/GenBank/DDBJ whole genome shotgun (WGS) entry which is preliminary data.</text>
</comment>
<proteinExistence type="predicted"/>
<name>A0A2S5KVY4_9PROT</name>
<evidence type="ECO:0000313" key="1">
    <source>
        <dbReference type="EMBL" id="PPC78669.1"/>
    </source>
</evidence>
<gene>
    <name evidence="1" type="ORF">C4K68_03960</name>
</gene>
<organism evidence="1 2">
    <name type="scientific">Proteobacteria bacterium 228</name>
    <dbReference type="NCBI Taxonomy" id="2083153"/>
    <lineage>
        <taxon>Bacteria</taxon>
        <taxon>Pseudomonadati</taxon>
        <taxon>Pseudomonadota</taxon>
    </lineage>
</organism>